<dbReference type="InterPro" id="IPR003488">
    <property type="entry name" value="DprA"/>
</dbReference>
<name>A0AAU7DZJ6_9MICO</name>
<organism evidence="3">
    <name type="scientific">Jonesiaceae bacterium BS-20</name>
    <dbReference type="NCBI Taxonomy" id="3120821"/>
    <lineage>
        <taxon>Bacteria</taxon>
        <taxon>Bacillati</taxon>
        <taxon>Actinomycetota</taxon>
        <taxon>Actinomycetes</taxon>
        <taxon>Micrococcales</taxon>
        <taxon>Jonesiaceae</taxon>
    </lineage>
</organism>
<evidence type="ECO:0000313" key="3">
    <source>
        <dbReference type="EMBL" id="XBH22490.1"/>
    </source>
</evidence>
<protein>
    <submittedName>
        <fullName evidence="3">DNA-processing protein DprA</fullName>
    </submittedName>
</protein>
<sequence>MITQRTSAMMWARLAEPGDRAAGTVVSHLGLTRSIDWLTAHYAGSQDATLARLLDDMGIEHPSQRKQLGEHLARWQLRWADLDVDQEEKAAQLLGAIVITRGHDLWPTALDDLMEESPFCLWALGNPDLRDFAEEGVSIVGARAASAYGEHVTANLVSELVGQGHPILSGGAYGIDAVAHRAALASHGITAAVMAGGIDQLYPAGNTNLLRNVIAQDGTVLTELPPGSVPSRVRFLRRNRLIAALTKVTVVVEAAWRSGTLSTANHAFEIGRAVGAVPGPVTSVQSAGCHRLLKESAAQCVTDAQDIIELAGFNVRSQGTGPELARQGELEFGDRLTDSLNPIEKLVFDVLSPRTLRTLDEVATRSGVTMGEAMAAVAQLEGRKVIERVGYKWRRFNYRN</sequence>
<dbReference type="NCBIfam" id="TIGR00732">
    <property type="entry name" value="dprA"/>
    <property type="match status" value="1"/>
</dbReference>
<dbReference type="InterPro" id="IPR057666">
    <property type="entry name" value="DrpA_SLOG"/>
</dbReference>
<dbReference type="PANTHER" id="PTHR43022">
    <property type="entry name" value="PROTEIN SMF"/>
    <property type="match status" value="1"/>
</dbReference>
<accession>A0AAU7DZJ6</accession>
<feature type="domain" description="Smf/DprA SLOG" evidence="2">
    <location>
        <begin position="98"/>
        <end position="310"/>
    </location>
</feature>
<evidence type="ECO:0000259" key="2">
    <source>
        <dbReference type="Pfam" id="PF02481"/>
    </source>
</evidence>
<evidence type="ECO:0000256" key="1">
    <source>
        <dbReference type="ARBA" id="ARBA00006525"/>
    </source>
</evidence>
<dbReference type="GO" id="GO:0009294">
    <property type="term" value="P:DNA-mediated transformation"/>
    <property type="evidence" value="ECO:0007669"/>
    <property type="project" value="InterPro"/>
</dbReference>
<dbReference type="PANTHER" id="PTHR43022:SF1">
    <property type="entry name" value="PROTEIN SMF"/>
    <property type="match status" value="1"/>
</dbReference>
<reference evidence="3" key="1">
    <citation type="submission" date="2024-02" db="EMBL/GenBank/DDBJ databases">
        <title>Tomenella chthoni gen. nov. sp. nov., a member of the family Jonesiaceae isolated from bat guano.</title>
        <authorList>
            <person name="Miller S.L."/>
            <person name="King J."/>
            <person name="Sankaranarayanan K."/>
            <person name="Lawson P.A."/>
        </authorList>
    </citation>
    <scope>NUCLEOTIDE SEQUENCE</scope>
    <source>
        <strain evidence="3">BS-20</strain>
    </source>
</reference>
<proteinExistence type="inferred from homology"/>
<comment type="similarity">
    <text evidence="1">Belongs to the DprA/Smf family.</text>
</comment>
<dbReference type="EMBL" id="CP146203">
    <property type="protein sequence ID" value="XBH22490.1"/>
    <property type="molecule type" value="Genomic_DNA"/>
</dbReference>
<dbReference type="Gene3D" id="3.40.50.450">
    <property type="match status" value="1"/>
</dbReference>
<dbReference type="SUPFAM" id="SSF102405">
    <property type="entry name" value="MCP/YpsA-like"/>
    <property type="match status" value="1"/>
</dbReference>
<dbReference type="AlphaFoldDB" id="A0AAU7DZJ6"/>
<gene>
    <name evidence="3" type="primary">dprA</name>
    <name evidence="3" type="ORF">V5R04_04500</name>
</gene>
<dbReference type="Pfam" id="PF02481">
    <property type="entry name" value="DNA_processg_A"/>
    <property type="match status" value="1"/>
</dbReference>